<evidence type="ECO:0000313" key="8">
    <source>
        <dbReference type="RefSeq" id="XP_013417730.1"/>
    </source>
</evidence>
<dbReference type="SUPFAM" id="SSF48403">
    <property type="entry name" value="Ankyrin repeat"/>
    <property type="match status" value="1"/>
</dbReference>
<feature type="repeat" description="ANK" evidence="3">
    <location>
        <begin position="148"/>
        <end position="180"/>
    </location>
</feature>
<sequence>MDVQQKIEDIETASLFSSLSTSSTEARLKAKAKRMAIEAELASFEVKKHLDEQELKLKQQREKLKLDTERAKLLAEETAYAEAEMETSAPISSTKLDIQVNSTNLTQNQSSHDVIHHLVNSIQIPKVEIDKFDGDPLQYWNFIKTFENSTTPLYRAILSNSAKVCQLLIHAGANVNLRILGFNVGGESPLMKCVQLDNKEICEVLINSLCNLNAKTDTRYNALHYAVAYRRYDIAELLLTNRIHMHTASVEGVTPMTIAVDQHNAAMCRILVEFGYNMQKKYKWGETPLQHAIKIHSENCAITLVHMGCKLKRPKEENSYFYLAASEGLFQLMKLLLEINPYYIYEKWILERNLPLSLYQKPELFEWLFAKSSQPASLSALCRSVIRVAIGPYPSTQVQDLPLPKKLQEYLALIEYVNEEMYKKIPLTKKECPFDCPSYCPVTARKCPFLDIEGIDYVDSDEEEEESCAGHGAKDGHLESPKVKSIINSKEKDALKRGGTPRRVSFKT</sequence>
<dbReference type="GeneID" id="106178911"/>
<dbReference type="Pfam" id="PF00023">
    <property type="entry name" value="Ank"/>
    <property type="match status" value="1"/>
</dbReference>
<dbReference type="SMART" id="SM00969">
    <property type="entry name" value="SOCS_box"/>
    <property type="match status" value="1"/>
</dbReference>
<dbReference type="PROSITE" id="PS50225">
    <property type="entry name" value="SOCS"/>
    <property type="match status" value="1"/>
</dbReference>
<dbReference type="SUPFAM" id="SSF158235">
    <property type="entry name" value="SOCS box-like"/>
    <property type="match status" value="1"/>
</dbReference>
<dbReference type="RefSeq" id="XP_013417730.1">
    <property type="nucleotide sequence ID" value="XM_013562276.1"/>
</dbReference>
<dbReference type="Gene3D" id="1.25.40.20">
    <property type="entry name" value="Ankyrin repeat-containing domain"/>
    <property type="match status" value="1"/>
</dbReference>
<feature type="region of interest" description="Disordered" evidence="5">
    <location>
        <begin position="489"/>
        <end position="508"/>
    </location>
</feature>
<dbReference type="InterPro" id="IPR036770">
    <property type="entry name" value="Ankyrin_rpt-contain_sf"/>
</dbReference>
<keyword evidence="4" id="KW-0175">Coiled coil</keyword>
<dbReference type="CDD" id="cd03587">
    <property type="entry name" value="SOCS"/>
    <property type="match status" value="1"/>
</dbReference>
<dbReference type="InterPro" id="IPR002110">
    <property type="entry name" value="Ankyrin_rpt"/>
</dbReference>
<dbReference type="InterPro" id="IPR001496">
    <property type="entry name" value="SOCS_box"/>
</dbReference>
<evidence type="ECO:0000256" key="1">
    <source>
        <dbReference type="ARBA" id="ARBA00022737"/>
    </source>
</evidence>
<feature type="compositionally biased region" description="Basic and acidic residues" evidence="5">
    <location>
        <begin position="472"/>
        <end position="482"/>
    </location>
</feature>
<feature type="region of interest" description="Disordered" evidence="5">
    <location>
        <begin position="461"/>
        <end position="483"/>
    </location>
</feature>
<dbReference type="OrthoDB" id="194358at2759"/>
<dbReference type="Gene3D" id="1.10.750.20">
    <property type="entry name" value="SOCS box"/>
    <property type="match status" value="1"/>
</dbReference>
<organism evidence="7 8">
    <name type="scientific">Lingula anatina</name>
    <name type="common">Brachiopod</name>
    <name type="synonym">Lingula unguis</name>
    <dbReference type="NCBI Taxonomy" id="7574"/>
    <lineage>
        <taxon>Eukaryota</taxon>
        <taxon>Metazoa</taxon>
        <taxon>Spiralia</taxon>
        <taxon>Lophotrochozoa</taxon>
        <taxon>Brachiopoda</taxon>
        <taxon>Linguliformea</taxon>
        <taxon>Lingulata</taxon>
        <taxon>Lingulida</taxon>
        <taxon>Linguloidea</taxon>
        <taxon>Lingulidae</taxon>
        <taxon>Lingula</taxon>
    </lineage>
</organism>
<reference evidence="8" key="1">
    <citation type="submission" date="2025-08" db="UniProtKB">
        <authorList>
            <consortium name="RefSeq"/>
        </authorList>
    </citation>
    <scope>IDENTIFICATION</scope>
    <source>
        <tissue evidence="8">Gonads</tissue>
    </source>
</reference>
<dbReference type="Proteomes" id="UP000085678">
    <property type="component" value="Unplaced"/>
</dbReference>
<evidence type="ECO:0000313" key="7">
    <source>
        <dbReference type="Proteomes" id="UP000085678"/>
    </source>
</evidence>
<proteinExistence type="predicted"/>
<feature type="coiled-coil region" evidence="4">
    <location>
        <begin position="47"/>
        <end position="77"/>
    </location>
</feature>
<keyword evidence="7" id="KW-1185">Reference proteome</keyword>
<name>A0A1S3K525_LINAN</name>
<protein>
    <submittedName>
        <fullName evidence="8">Ankyrin repeat domain-containing protein 1-like</fullName>
    </submittedName>
</protein>
<evidence type="ECO:0000256" key="2">
    <source>
        <dbReference type="ARBA" id="ARBA00023043"/>
    </source>
</evidence>
<dbReference type="PROSITE" id="PS50088">
    <property type="entry name" value="ANK_REPEAT"/>
    <property type="match status" value="1"/>
</dbReference>
<dbReference type="STRING" id="7574.A0A1S3K525"/>
<dbReference type="InParanoid" id="A0A1S3K525"/>
<accession>A0A1S3K525</accession>
<gene>
    <name evidence="8" type="primary">LOC106178911</name>
</gene>
<dbReference type="PANTHER" id="PTHR24198:SF165">
    <property type="entry name" value="ANKYRIN REPEAT-CONTAINING PROTEIN-RELATED"/>
    <property type="match status" value="1"/>
</dbReference>
<dbReference type="PROSITE" id="PS50297">
    <property type="entry name" value="ANK_REP_REGION"/>
    <property type="match status" value="1"/>
</dbReference>
<evidence type="ECO:0000259" key="6">
    <source>
        <dbReference type="PROSITE" id="PS50225"/>
    </source>
</evidence>
<dbReference type="GO" id="GO:0035556">
    <property type="term" value="P:intracellular signal transduction"/>
    <property type="evidence" value="ECO:0007669"/>
    <property type="project" value="InterPro"/>
</dbReference>
<evidence type="ECO:0000256" key="5">
    <source>
        <dbReference type="SAM" id="MobiDB-lite"/>
    </source>
</evidence>
<dbReference type="KEGG" id="lak:106178911"/>
<dbReference type="Pfam" id="PF12796">
    <property type="entry name" value="Ank_2"/>
    <property type="match status" value="2"/>
</dbReference>
<evidence type="ECO:0000256" key="3">
    <source>
        <dbReference type="PROSITE-ProRule" id="PRU00023"/>
    </source>
</evidence>
<keyword evidence="1" id="KW-0677">Repeat</keyword>
<evidence type="ECO:0000256" key="4">
    <source>
        <dbReference type="SAM" id="Coils"/>
    </source>
</evidence>
<dbReference type="SMART" id="SM00248">
    <property type="entry name" value="ANK"/>
    <property type="match status" value="6"/>
</dbReference>
<feature type="domain" description="SOCS box" evidence="6">
    <location>
        <begin position="368"/>
        <end position="417"/>
    </location>
</feature>
<dbReference type="AlphaFoldDB" id="A0A1S3K525"/>
<keyword evidence="2 3" id="KW-0040">ANK repeat</keyword>
<dbReference type="PANTHER" id="PTHR24198">
    <property type="entry name" value="ANKYRIN REPEAT AND PROTEIN KINASE DOMAIN-CONTAINING PROTEIN"/>
    <property type="match status" value="1"/>
</dbReference>
<dbReference type="Pfam" id="PF07525">
    <property type="entry name" value="SOCS_box"/>
    <property type="match status" value="1"/>
</dbReference>
<dbReference type="InterPro" id="IPR036036">
    <property type="entry name" value="SOCS_box-like_dom_sf"/>
</dbReference>